<dbReference type="SUPFAM" id="SSF52540">
    <property type="entry name" value="P-loop containing nucleoside triphosphate hydrolases"/>
    <property type="match status" value="1"/>
</dbReference>
<dbReference type="EMBL" id="WNZX01000002">
    <property type="protein sequence ID" value="MUG69687.1"/>
    <property type="molecule type" value="Genomic_DNA"/>
</dbReference>
<dbReference type="InterPro" id="IPR011629">
    <property type="entry name" value="CobW-like_C"/>
</dbReference>
<comment type="similarity">
    <text evidence="4">Belongs to the SIMIBI class G3E GTPase family. ZNG1 subfamily.</text>
</comment>
<accession>A0A7X3CS65</accession>
<dbReference type="GO" id="GO:0005737">
    <property type="term" value="C:cytoplasm"/>
    <property type="evidence" value="ECO:0007669"/>
    <property type="project" value="TreeGrafter"/>
</dbReference>
<evidence type="ECO:0000256" key="5">
    <source>
        <dbReference type="ARBA" id="ARBA00049117"/>
    </source>
</evidence>
<name>A0A7X3CS65_9BACL</name>
<dbReference type="GO" id="GO:0000166">
    <property type="term" value="F:nucleotide binding"/>
    <property type="evidence" value="ECO:0007669"/>
    <property type="project" value="UniProtKB-KW"/>
</dbReference>
<comment type="caution">
    <text evidence="8">The sequence shown here is derived from an EMBL/GenBank/DDBJ whole genome shotgun (WGS) entry which is preliminary data.</text>
</comment>
<dbReference type="Gene3D" id="3.40.50.300">
    <property type="entry name" value="P-loop containing nucleotide triphosphate hydrolases"/>
    <property type="match status" value="1"/>
</dbReference>
<keyword evidence="1" id="KW-0547">Nucleotide-binding</keyword>
<gene>
    <name evidence="8" type="ORF">GNP93_03240</name>
</gene>
<dbReference type="InterPro" id="IPR003495">
    <property type="entry name" value="CobW/HypB/UreG_nucleotide-bd"/>
</dbReference>
<dbReference type="Gene3D" id="3.30.1220.10">
    <property type="entry name" value="CobW-like, C-terminal domain"/>
    <property type="match status" value="1"/>
</dbReference>
<reference evidence="8 9" key="1">
    <citation type="submission" date="2019-11" db="EMBL/GenBank/DDBJ databases">
        <title>Draft genome sequences of five Paenibacillus species of dairy origin.</title>
        <authorList>
            <person name="Olajide A.M."/>
            <person name="Chen S."/>
            <person name="Lapointe G."/>
        </authorList>
    </citation>
    <scope>NUCLEOTIDE SEQUENCE [LARGE SCALE GENOMIC DNA]</scope>
    <source>
        <strain evidence="8 9">2CS3</strain>
    </source>
</reference>
<keyword evidence="2" id="KW-0378">Hydrolase</keyword>
<evidence type="ECO:0000256" key="3">
    <source>
        <dbReference type="ARBA" id="ARBA00023186"/>
    </source>
</evidence>
<dbReference type="Proteomes" id="UP000450917">
    <property type="component" value="Unassembled WGS sequence"/>
</dbReference>
<dbReference type="SMART" id="SM00833">
    <property type="entry name" value="CobW_C"/>
    <property type="match status" value="1"/>
</dbReference>
<evidence type="ECO:0000313" key="8">
    <source>
        <dbReference type="EMBL" id="MUG69687.1"/>
    </source>
</evidence>
<dbReference type="InterPro" id="IPR051316">
    <property type="entry name" value="Zinc-reg_GTPase_activator"/>
</dbReference>
<dbReference type="Pfam" id="PF07683">
    <property type="entry name" value="CobW_C"/>
    <property type="match status" value="1"/>
</dbReference>
<evidence type="ECO:0000256" key="2">
    <source>
        <dbReference type="ARBA" id="ARBA00022801"/>
    </source>
</evidence>
<proteinExistence type="inferred from homology"/>
<feature type="domain" description="CobW C-terminal" evidence="7">
    <location>
        <begin position="260"/>
        <end position="347"/>
    </location>
</feature>
<dbReference type="GO" id="GO:0016787">
    <property type="term" value="F:hydrolase activity"/>
    <property type="evidence" value="ECO:0007669"/>
    <property type="project" value="UniProtKB-KW"/>
</dbReference>
<evidence type="ECO:0000256" key="4">
    <source>
        <dbReference type="ARBA" id="ARBA00034320"/>
    </source>
</evidence>
<dbReference type="Pfam" id="PF02492">
    <property type="entry name" value="cobW"/>
    <property type="match status" value="1"/>
</dbReference>
<dbReference type="InterPro" id="IPR027417">
    <property type="entry name" value="P-loop_NTPase"/>
</dbReference>
<dbReference type="InterPro" id="IPR036627">
    <property type="entry name" value="CobW-likC_sf"/>
</dbReference>
<keyword evidence="3" id="KW-0143">Chaperone</keyword>
<protein>
    <submittedName>
        <fullName evidence="8">GTP-binding protein</fullName>
    </submittedName>
</protein>
<organism evidence="8 9">
    <name type="scientific">Paenibacillus validus</name>
    <dbReference type="NCBI Taxonomy" id="44253"/>
    <lineage>
        <taxon>Bacteria</taxon>
        <taxon>Bacillati</taxon>
        <taxon>Bacillota</taxon>
        <taxon>Bacilli</taxon>
        <taxon>Bacillales</taxon>
        <taxon>Paenibacillaceae</taxon>
        <taxon>Paenibacillus</taxon>
    </lineage>
</organism>
<evidence type="ECO:0000313" key="9">
    <source>
        <dbReference type="Proteomes" id="UP000450917"/>
    </source>
</evidence>
<evidence type="ECO:0000259" key="7">
    <source>
        <dbReference type="SMART" id="SM00833"/>
    </source>
</evidence>
<keyword evidence="9" id="KW-1185">Reference proteome</keyword>
<dbReference type="RefSeq" id="WP_155613992.1">
    <property type="nucleotide sequence ID" value="NZ_JBDLZV010000001.1"/>
</dbReference>
<feature type="region of interest" description="Disordered" evidence="6">
    <location>
        <begin position="227"/>
        <end position="247"/>
    </location>
</feature>
<comment type="catalytic activity">
    <reaction evidence="5">
        <text>GTP + H2O = GDP + phosphate + H(+)</text>
        <dbReference type="Rhea" id="RHEA:19669"/>
        <dbReference type="ChEBI" id="CHEBI:15377"/>
        <dbReference type="ChEBI" id="CHEBI:15378"/>
        <dbReference type="ChEBI" id="CHEBI:37565"/>
        <dbReference type="ChEBI" id="CHEBI:43474"/>
        <dbReference type="ChEBI" id="CHEBI:58189"/>
    </reaction>
    <physiologicalReaction direction="left-to-right" evidence="5">
        <dbReference type="Rhea" id="RHEA:19670"/>
    </physiologicalReaction>
</comment>
<dbReference type="SUPFAM" id="SSF90002">
    <property type="entry name" value="Hypothetical protein YjiA, C-terminal domain"/>
    <property type="match status" value="1"/>
</dbReference>
<dbReference type="AlphaFoldDB" id="A0A7X3CS65"/>
<sequence length="351" mass="39026">MKHTHTIPVHILSGFLGSGKTTLLTRALDYYQLNGRKPAVLMNELGEVNLDGMQVSAEVPMTEMLGGCICCTIRGDLGLELKQLIDEHQPDVVFVESTGAANPMEMLDGVTDASLLTRVELASVVTVVDAALFAEKSESPKSRTYRLMADQIRCATLILFNKTDLVPPSEWLRLEALIRELNPSAPIVRTVRSEIDFTLFDRLEGGVVRHHRDNALGCTCAEGHSHHEHPDDHGCAVHHAEHSGHSEDAAKAAHHSHDHVMAYTHFFTRAIDSERFEALVGRLPDNIFRAKGILRFTDTASPFMFQYAYRQMDFMKIAPKENVPSVAVFIGEHFDRSVLETELTALECSES</sequence>
<evidence type="ECO:0000256" key="1">
    <source>
        <dbReference type="ARBA" id="ARBA00022741"/>
    </source>
</evidence>
<dbReference type="CDD" id="cd03112">
    <property type="entry name" value="CobW-like"/>
    <property type="match status" value="1"/>
</dbReference>
<evidence type="ECO:0000256" key="6">
    <source>
        <dbReference type="SAM" id="MobiDB-lite"/>
    </source>
</evidence>
<dbReference type="PANTHER" id="PTHR13748:SF62">
    <property type="entry name" value="COBW DOMAIN-CONTAINING PROTEIN"/>
    <property type="match status" value="1"/>
</dbReference>
<dbReference type="PANTHER" id="PTHR13748">
    <property type="entry name" value="COBW-RELATED"/>
    <property type="match status" value="1"/>
</dbReference>